<accession>A0A1A3N952</accession>
<proteinExistence type="predicted"/>
<organism evidence="2 3">
    <name type="scientific">Mycobacterium asiaticum</name>
    <dbReference type="NCBI Taxonomy" id="1790"/>
    <lineage>
        <taxon>Bacteria</taxon>
        <taxon>Bacillati</taxon>
        <taxon>Actinomycetota</taxon>
        <taxon>Actinomycetes</taxon>
        <taxon>Mycobacteriales</taxon>
        <taxon>Mycobacteriaceae</taxon>
        <taxon>Mycobacterium</taxon>
    </lineage>
</organism>
<gene>
    <name evidence="2" type="ORF">A5635_04100</name>
</gene>
<comment type="caution">
    <text evidence="2">The sequence shown here is derived from an EMBL/GenBank/DDBJ whole genome shotgun (WGS) entry which is preliminary data.</text>
</comment>
<evidence type="ECO:0000313" key="2">
    <source>
        <dbReference type="EMBL" id="OBK17599.1"/>
    </source>
</evidence>
<name>A0A1A3N952_MYCAS</name>
<evidence type="ECO:0000256" key="1">
    <source>
        <dbReference type="SAM" id="MobiDB-lite"/>
    </source>
</evidence>
<reference evidence="2 3" key="1">
    <citation type="submission" date="2016-06" db="EMBL/GenBank/DDBJ databases">
        <authorList>
            <person name="Kjaerup R.B."/>
            <person name="Dalgaard T.S."/>
            <person name="Juul-Madsen H.R."/>
        </authorList>
    </citation>
    <scope>NUCLEOTIDE SEQUENCE [LARGE SCALE GENOMIC DNA]</scope>
    <source>
        <strain evidence="2 3">1245335.1</strain>
    </source>
</reference>
<dbReference type="EMBL" id="LZLR01000182">
    <property type="protein sequence ID" value="OBK17599.1"/>
    <property type="molecule type" value="Genomic_DNA"/>
</dbReference>
<evidence type="ECO:0000313" key="3">
    <source>
        <dbReference type="Proteomes" id="UP000093819"/>
    </source>
</evidence>
<feature type="compositionally biased region" description="Gly residues" evidence="1">
    <location>
        <begin position="49"/>
        <end position="60"/>
    </location>
</feature>
<dbReference type="Proteomes" id="UP000093819">
    <property type="component" value="Unassembled WGS sequence"/>
</dbReference>
<protein>
    <submittedName>
        <fullName evidence="2">Uncharacterized protein</fullName>
    </submittedName>
</protein>
<sequence>MGSDGIRPDAKDGARRMICVGCAESGIFGNGAVGARRMMRVRGSPGDSPGSGGFSRGPGSLGAVTGQPA</sequence>
<feature type="region of interest" description="Disordered" evidence="1">
    <location>
        <begin position="40"/>
        <end position="69"/>
    </location>
</feature>
<dbReference type="AlphaFoldDB" id="A0A1A3N952"/>